<dbReference type="Pfam" id="PF22604">
    <property type="entry name" value="TetR_HI_0893_C"/>
    <property type="match status" value="1"/>
</dbReference>
<protein>
    <submittedName>
        <fullName evidence="4">TetR family transcriptional regulator</fullName>
    </submittedName>
</protein>
<keyword evidence="1 2" id="KW-0238">DNA-binding</keyword>
<feature type="DNA-binding region" description="H-T-H motif" evidence="2">
    <location>
        <begin position="32"/>
        <end position="51"/>
    </location>
</feature>
<dbReference type="InterPro" id="IPR009057">
    <property type="entry name" value="Homeodomain-like_sf"/>
</dbReference>
<keyword evidence="5" id="KW-1185">Reference proteome</keyword>
<dbReference type="InterPro" id="IPR054422">
    <property type="entry name" value="TetR-like_HI_0893_C"/>
</dbReference>
<gene>
    <name evidence="4" type="ORF">B0I27_10337</name>
</gene>
<evidence type="ECO:0000313" key="4">
    <source>
        <dbReference type="EMBL" id="PRY53572.1"/>
    </source>
</evidence>
<name>A0A2T0U6R3_9SPHI</name>
<dbReference type="SUPFAM" id="SSF46689">
    <property type="entry name" value="Homeodomain-like"/>
    <property type="match status" value="1"/>
</dbReference>
<sequence>MNVQLENITCKKTAILESTLRLIKENGFHGTPMSQIAKSAGVAAGTIYHYFDSKDTLIQSLYLYVKERMSNIIPHQEDDKPYKELFLSFWIAQCEYFIENEDVLHFIEQYMTSPYRHCNPENESKLLSSGVVPFFQRGINSGYIKNLDYQLLVPVIHGSIIAAAKYHLSGRYEFTKDRLRETALVIWDGIKHR</sequence>
<proteinExistence type="predicted"/>
<dbReference type="Proteomes" id="UP000238034">
    <property type="component" value="Unassembled WGS sequence"/>
</dbReference>
<comment type="caution">
    <text evidence="4">The sequence shown here is derived from an EMBL/GenBank/DDBJ whole genome shotgun (WGS) entry which is preliminary data.</text>
</comment>
<accession>A0A2T0U6R3</accession>
<dbReference type="EMBL" id="PVTH01000003">
    <property type="protein sequence ID" value="PRY53572.1"/>
    <property type="molecule type" value="Genomic_DNA"/>
</dbReference>
<dbReference type="PANTHER" id="PTHR43479">
    <property type="entry name" value="ACREF/ENVCD OPERON REPRESSOR-RELATED"/>
    <property type="match status" value="1"/>
</dbReference>
<feature type="domain" description="HTH tetR-type" evidence="3">
    <location>
        <begin position="9"/>
        <end position="69"/>
    </location>
</feature>
<dbReference type="PRINTS" id="PR00455">
    <property type="entry name" value="HTHTETR"/>
</dbReference>
<dbReference type="PROSITE" id="PS50977">
    <property type="entry name" value="HTH_TETR_2"/>
    <property type="match status" value="1"/>
</dbReference>
<dbReference type="AlphaFoldDB" id="A0A2T0U6R3"/>
<dbReference type="GO" id="GO:0003677">
    <property type="term" value="F:DNA binding"/>
    <property type="evidence" value="ECO:0007669"/>
    <property type="project" value="UniProtKB-UniRule"/>
</dbReference>
<dbReference type="Gene3D" id="1.10.357.10">
    <property type="entry name" value="Tetracycline Repressor, domain 2"/>
    <property type="match status" value="1"/>
</dbReference>
<dbReference type="InterPro" id="IPR001647">
    <property type="entry name" value="HTH_TetR"/>
</dbReference>
<dbReference type="OrthoDB" id="6430772at2"/>
<evidence type="ECO:0000313" key="5">
    <source>
        <dbReference type="Proteomes" id="UP000238034"/>
    </source>
</evidence>
<dbReference type="RefSeq" id="WP_106292182.1">
    <property type="nucleotide sequence ID" value="NZ_PVTH01000003.1"/>
</dbReference>
<dbReference type="PANTHER" id="PTHR43479:SF11">
    <property type="entry name" value="ACREF_ENVCD OPERON REPRESSOR-RELATED"/>
    <property type="match status" value="1"/>
</dbReference>
<dbReference type="InterPro" id="IPR050624">
    <property type="entry name" value="HTH-type_Tx_Regulator"/>
</dbReference>
<evidence type="ECO:0000259" key="3">
    <source>
        <dbReference type="PROSITE" id="PS50977"/>
    </source>
</evidence>
<reference evidence="4 5" key="1">
    <citation type="submission" date="2018-03" db="EMBL/GenBank/DDBJ databases">
        <title>Genomic Encyclopedia of Type Strains, Phase III (KMG-III): the genomes of soil and plant-associated and newly described type strains.</title>
        <authorList>
            <person name="Whitman W."/>
        </authorList>
    </citation>
    <scope>NUCLEOTIDE SEQUENCE [LARGE SCALE GENOMIC DNA]</scope>
    <source>
        <strain evidence="4 5">CGMCC 1.9313</strain>
    </source>
</reference>
<organism evidence="4 5">
    <name type="scientific">Arcticibacter pallidicorallinus</name>
    <dbReference type="NCBI Taxonomy" id="1259464"/>
    <lineage>
        <taxon>Bacteria</taxon>
        <taxon>Pseudomonadati</taxon>
        <taxon>Bacteroidota</taxon>
        <taxon>Sphingobacteriia</taxon>
        <taxon>Sphingobacteriales</taxon>
        <taxon>Sphingobacteriaceae</taxon>
        <taxon>Arcticibacter</taxon>
    </lineage>
</organism>
<evidence type="ECO:0000256" key="1">
    <source>
        <dbReference type="ARBA" id="ARBA00023125"/>
    </source>
</evidence>
<evidence type="ECO:0000256" key="2">
    <source>
        <dbReference type="PROSITE-ProRule" id="PRU00335"/>
    </source>
</evidence>
<dbReference type="Pfam" id="PF00440">
    <property type="entry name" value="TetR_N"/>
    <property type="match status" value="1"/>
</dbReference>